<evidence type="ECO:0000313" key="3">
    <source>
        <dbReference type="Proteomes" id="UP001596317"/>
    </source>
</evidence>
<keyword evidence="1" id="KW-0472">Membrane</keyword>
<dbReference type="Proteomes" id="UP001596317">
    <property type="component" value="Unassembled WGS sequence"/>
</dbReference>
<comment type="caution">
    <text evidence="2">The sequence shown here is derived from an EMBL/GenBank/DDBJ whole genome shotgun (WGS) entry which is preliminary data.</text>
</comment>
<organism evidence="2 3">
    <name type="scientific">Deinococcus multiflagellatus</name>
    <dbReference type="NCBI Taxonomy" id="1656887"/>
    <lineage>
        <taxon>Bacteria</taxon>
        <taxon>Thermotogati</taxon>
        <taxon>Deinococcota</taxon>
        <taxon>Deinococci</taxon>
        <taxon>Deinococcales</taxon>
        <taxon>Deinococcaceae</taxon>
        <taxon>Deinococcus</taxon>
    </lineage>
</organism>
<dbReference type="Pfam" id="PF09988">
    <property type="entry name" value="DUF2227"/>
    <property type="match status" value="1"/>
</dbReference>
<sequence length="151" mass="16922">MMGWQHTALNLSVFAPLAGLGVWAGQDQVVLAVGAGYLIGTLYVTPDLDLPLNDAARRWGPLRFIWVPYHRLSRHRGMSHTYVLGPLIRLLYLAVLMWPLVALFRPEIDTGRAAQVLAGYLASQWLHLLADGYWPVGRRPRRTLAKRTSAP</sequence>
<dbReference type="PANTHER" id="PTHR39085:SF1">
    <property type="entry name" value="SLL0924 PROTEIN"/>
    <property type="match status" value="1"/>
</dbReference>
<name>A0ABW1ZT39_9DEIO</name>
<reference evidence="3" key="1">
    <citation type="journal article" date="2019" name="Int. J. Syst. Evol. Microbiol.">
        <title>The Global Catalogue of Microorganisms (GCM) 10K type strain sequencing project: providing services to taxonomists for standard genome sequencing and annotation.</title>
        <authorList>
            <consortium name="The Broad Institute Genomics Platform"/>
            <consortium name="The Broad Institute Genome Sequencing Center for Infectious Disease"/>
            <person name="Wu L."/>
            <person name="Ma J."/>
        </authorList>
    </citation>
    <scope>NUCLEOTIDE SEQUENCE [LARGE SCALE GENOMIC DNA]</scope>
    <source>
        <strain evidence="3">CCUG 63830</strain>
    </source>
</reference>
<evidence type="ECO:0000256" key="1">
    <source>
        <dbReference type="SAM" id="Phobius"/>
    </source>
</evidence>
<dbReference type="PANTHER" id="PTHR39085">
    <property type="entry name" value="SLL0924 PROTEIN"/>
    <property type="match status" value="1"/>
</dbReference>
<keyword evidence="1" id="KW-0812">Transmembrane</keyword>
<feature type="transmembrane region" description="Helical" evidence="1">
    <location>
        <begin position="81"/>
        <end position="101"/>
    </location>
</feature>
<keyword evidence="1" id="KW-1133">Transmembrane helix</keyword>
<evidence type="ECO:0000313" key="2">
    <source>
        <dbReference type="EMBL" id="MFC6663674.1"/>
    </source>
</evidence>
<dbReference type="EMBL" id="JBHSWB010000004">
    <property type="protein sequence ID" value="MFC6663674.1"/>
    <property type="molecule type" value="Genomic_DNA"/>
</dbReference>
<gene>
    <name evidence="2" type="ORF">ACFP90_27050</name>
</gene>
<accession>A0ABW1ZT39</accession>
<protein>
    <submittedName>
        <fullName evidence="2">DUF2227 family putative metal-binding protein</fullName>
    </submittedName>
</protein>
<dbReference type="InterPro" id="IPR019250">
    <property type="entry name" value="DUF2227_metal-bd"/>
</dbReference>
<dbReference type="RefSeq" id="WP_224609740.1">
    <property type="nucleotide sequence ID" value="NZ_JAIQXV010000012.1"/>
</dbReference>
<keyword evidence="3" id="KW-1185">Reference proteome</keyword>
<proteinExistence type="predicted"/>